<sequence length="99" mass="11351">MKFLQKLSIFLIFISFLSCANFRYIVSKSDKPRTSESIHVRLFTIWYIVPVYNDLDQKTVCPNGRIRTVNMQFSILNAAVCGSTLFLLCPHTVGVECLE</sequence>
<comment type="caution">
    <text evidence="1">The sequence shown here is derived from an EMBL/GenBank/DDBJ whole genome shotgun (WGS) entry which is preliminary data.</text>
</comment>
<organism evidence="1 2">
    <name type="scientific">Leptospira semungkisensis</name>
    <dbReference type="NCBI Taxonomy" id="2484985"/>
    <lineage>
        <taxon>Bacteria</taxon>
        <taxon>Pseudomonadati</taxon>
        <taxon>Spirochaetota</taxon>
        <taxon>Spirochaetia</taxon>
        <taxon>Leptospirales</taxon>
        <taxon>Leptospiraceae</taxon>
        <taxon>Leptospira</taxon>
    </lineage>
</organism>
<protein>
    <recommendedName>
        <fullName evidence="3">Lipoprotein</fullName>
    </recommendedName>
</protein>
<evidence type="ECO:0000313" key="2">
    <source>
        <dbReference type="Proteomes" id="UP000297453"/>
    </source>
</evidence>
<dbReference type="PROSITE" id="PS51257">
    <property type="entry name" value="PROKAR_LIPOPROTEIN"/>
    <property type="match status" value="1"/>
</dbReference>
<evidence type="ECO:0000313" key="1">
    <source>
        <dbReference type="EMBL" id="TGK07293.1"/>
    </source>
</evidence>
<evidence type="ECO:0008006" key="3">
    <source>
        <dbReference type="Google" id="ProtNLM"/>
    </source>
</evidence>
<accession>A0A4R9G744</accession>
<dbReference type="Proteomes" id="UP000297453">
    <property type="component" value="Unassembled WGS sequence"/>
</dbReference>
<keyword evidence="2" id="KW-1185">Reference proteome</keyword>
<proteinExistence type="predicted"/>
<dbReference type="OrthoDB" id="348141at2"/>
<dbReference type="EMBL" id="RQEP01000005">
    <property type="protein sequence ID" value="TGK07293.1"/>
    <property type="molecule type" value="Genomic_DNA"/>
</dbReference>
<gene>
    <name evidence="1" type="ORF">EHO59_04070</name>
</gene>
<name>A0A4R9G744_9LEPT</name>
<reference evidence="1" key="1">
    <citation type="journal article" date="2019" name="PLoS Negl. Trop. Dis.">
        <title>Revisiting the worldwide diversity of Leptospira species in the environment.</title>
        <authorList>
            <person name="Vincent A.T."/>
            <person name="Schiettekatte O."/>
            <person name="Bourhy P."/>
            <person name="Veyrier F.J."/>
            <person name="Picardeau M."/>
        </authorList>
    </citation>
    <scope>NUCLEOTIDE SEQUENCE [LARGE SCALE GENOMIC DNA]</scope>
    <source>
        <strain evidence="1">SSS9</strain>
    </source>
</reference>
<dbReference type="AlphaFoldDB" id="A0A4R9G744"/>